<protein>
    <submittedName>
        <fullName evidence="1">Uncharacterized protein</fullName>
    </submittedName>
</protein>
<accession>A0ABQ2Z6F4</accession>
<name>A0ABQ2Z6F4_9GAMM</name>
<keyword evidence="2" id="KW-1185">Reference proteome</keyword>
<dbReference type="EMBL" id="BMXS01000020">
    <property type="protein sequence ID" value="GGY02674.1"/>
    <property type="molecule type" value="Genomic_DNA"/>
</dbReference>
<proteinExistence type="predicted"/>
<dbReference type="Proteomes" id="UP000653056">
    <property type="component" value="Unassembled WGS sequence"/>
</dbReference>
<organism evidence="1 2">
    <name type="scientific">Litchfieldella qijiaojingensis</name>
    <dbReference type="NCBI Taxonomy" id="980347"/>
    <lineage>
        <taxon>Bacteria</taxon>
        <taxon>Pseudomonadati</taxon>
        <taxon>Pseudomonadota</taxon>
        <taxon>Gammaproteobacteria</taxon>
        <taxon>Oceanospirillales</taxon>
        <taxon>Halomonadaceae</taxon>
        <taxon>Litchfieldella</taxon>
    </lineage>
</organism>
<evidence type="ECO:0000313" key="1">
    <source>
        <dbReference type="EMBL" id="GGY02674.1"/>
    </source>
</evidence>
<gene>
    <name evidence="1" type="ORF">GCM10007160_33100</name>
</gene>
<sequence length="86" mass="9305">MMVPIEATAAEAVPDMAPKTPQAITIEVPIPLRDEPTIASTKRMSLAAIPPDCIKYPVMINNGRASRIMELMDQKPVVISDDISTS</sequence>
<comment type="caution">
    <text evidence="1">The sequence shown here is derived from an EMBL/GenBank/DDBJ whole genome shotgun (WGS) entry which is preliminary data.</text>
</comment>
<evidence type="ECO:0000313" key="2">
    <source>
        <dbReference type="Proteomes" id="UP000653056"/>
    </source>
</evidence>
<reference evidence="2" key="1">
    <citation type="journal article" date="2019" name="Int. J. Syst. Evol. Microbiol.">
        <title>The Global Catalogue of Microorganisms (GCM) 10K type strain sequencing project: providing services to taxonomists for standard genome sequencing and annotation.</title>
        <authorList>
            <consortium name="The Broad Institute Genomics Platform"/>
            <consortium name="The Broad Institute Genome Sequencing Center for Infectious Disease"/>
            <person name="Wu L."/>
            <person name="Ma J."/>
        </authorList>
    </citation>
    <scope>NUCLEOTIDE SEQUENCE [LARGE SCALE GENOMIC DNA]</scope>
    <source>
        <strain evidence="2">KCTC 22228</strain>
    </source>
</reference>